<keyword evidence="6" id="KW-1185">Reference proteome</keyword>
<keyword evidence="1" id="KW-0805">Transcription regulation</keyword>
<dbReference type="EMBL" id="QZEY01000010">
    <property type="protein sequence ID" value="RJL30107.1"/>
    <property type="molecule type" value="Genomic_DNA"/>
</dbReference>
<dbReference type="GO" id="GO:0003677">
    <property type="term" value="F:DNA binding"/>
    <property type="evidence" value="ECO:0007669"/>
    <property type="project" value="UniProtKB-KW"/>
</dbReference>
<dbReference type="CDD" id="cd00090">
    <property type="entry name" value="HTH_ARSR"/>
    <property type="match status" value="1"/>
</dbReference>
<dbReference type="OrthoDB" id="67158at2"/>
<dbReference type="Pfam" id="PF12802">
    <property type="entry name" value="MarR_2"/>
    <property type="match status" value="1"/>
</dbReference>
<dbReference type="InterPro" id="IPR036390">
    <property type="entry name" value="WH_DNA-bd_sf"/>
</dbReference>
<organism evidence="5 6">
    <name type="scientific">Bailinhaonella thermotolerans</name>
    <dbReference type="NCBI Taxonomy" id="1070861"/>
    <lineage>
        <taxon>Bacteria</taxon>
        <taxon>Bacillati</taxon>
        <taxon>Actinomycetota</taxon>
        <taxon>Actinomycetes</taxon>
        <taxon>Streptosporangiales</taxon>
        <taxon>Streptosporangiaceae</taxon>
        <taxon>Bailinhaonella</taxon>
    </lineage>
</organism>
<evidence type="ECO:0000256" key="2">
    <source>
        <dbReference type="ARBA" id="ARBA00023125"/>
    </source>
</evidence>
<protein>
    <submittedName>
        <fullName evidence="5">MarR family transcriptional regulator</fullName>
    </submittedName>
</protein>
<dbReference type="GO" id="GO:0003700">
    <property type="term" value="F:DNA-binding transcription factor activity"/>
    <property type="evidence" value="ECO:0007669"/>
    <property type="project" value="InterPro"/>
</dbReference>
<evidence type="ECO:0000313" key="5">
    <source>
        <dbReference type="EMBL" id="RJL30107.1"/>
    </source>
</evidence>
<sequence length="161" mass="18058">MGGRAVRDEEGVRRFVERVSRFLADWGFPPMAARVLVTLMAAEERALTAADLAERLGVSPAAISGGVRYLMHLGMVAREPVPGSRRDLYRLYDEAWWEVASTKSGLYKDLVDMMNEGLDALGGEETHAGHTLAEMRDYFAFLEKELPLLRDKWRASRGRAT</sequence>
<accession>A0A3A4AVL6</accession>
<name>A0A3A4AVL6_9ACTN</name>
<dbReference type="SUPFAM" id="SSF46785">
    <property type="entry name" value="Winged helix' DNA-binding domain"/>
    <property type="match status" value="1"/>
</dbReference>
<comment type="caution">
    <text evidence="5">The sequence shown here is derived from an EMBL/GenBank/DDBJ whole genome shotgun (WGS) entry which is preliminary data.</text>
</comment>
<gene>
    <name evidence="5" type="ORF">D5H75_24615</name>
</gene>
<dbReference type="PANTHER" id="PTHR38465:SF2">
    <property type="entry name" value="HTH-TYPE TRANSCRIPTIONAL REGULATOR MMPR5"/>
    <property type="match status" value="1"/>
</dbReference>
<dbReference type="Gene3D" id="1.10.287.160">
    <property type="entry name" value="HR1 repeat"/>
    <property type="match status" value="1"/>
</dbReference>
<dbReference type="InterPro" id="IPR036388">
    <property type="entry name" value="WH-like_DNA-bd_sf"/>
</dbReference>
<dbReference type="Proteomes" id="UP000265768">
    <property type="component" value="Unassembled WGS sequence"/>
</dbReference>
<reference evidence="5 6" key="1">
    <citation type="submission" date="2018-09" db="EMBL/GenBank/DDBJ databases">
        <title>YIM 75507 draft genome.</title>
        <authorList>
            <person name="Tang S."/>
            <person name="Feng Y."/>
        </authorList>
    </citation>
    <scope>NUCLEOTIDE SEQUENCE [LARGE SCALE GENOMIC DNA]</scope>
    <source>
        <strain evidence="5 6">YIM 75507</strain>
    </source>
</reference>
<evidence type="ECO:0000256" key="1">
    <source>
        <dbReference type="ARBA" id="ARBA00023015"/>
    </source>
</evidence>
<dbReference type="InterPro" id="IPR011991">
    <property type="entry name" value="ArsR-like_HTH"/>
</dbReference>
<evidence type="ECO:0000256" key="3">
    <source>
        <dbReference type="ARBA" id="ARBA00023163"/>
    </source>
</evidence>
<dbReference type="InterPro" id="IPR052362">
    <property type="entry name" value="HTH-GbsR_regulator"/>
</dbReference>
<keyword evidence="2" id="KW-0238">DNA-binding</keyword>
<dbReference type="Gene3D" id="1.10.10.10">
    <property type="entry name" value="Winged helix-like DNA-binding domain superfamily/Winged helix DNA-binding domain"/>
    <property type="match status" value="1"/>
</dbReference>
<feature type="domain" description="HTH marR-type" evidence="4">
    <location>
        <begin position="26"/>
        <end position="86"/>
    </location>
</feature>
<evidence type="ECO:0000259" key="4">
    <source>
        <dbReference type="Pfam" id="PF12802"/>
    </source>
</evidence>
<proteinExistence type="predicted"/>
<dbReference type="InterPro" id="IPR000835">
    <property type="entry name" value="HTH_MarR-typ"/>
</dbReference>
<dbReference type="PANTHER" id="PTHR38465">
    <property type="entry name" value="HTH-TYPE TRANSCRIPTIONAL REGULATOR MJ1563-RELATED"/>
    <property type="match status" value="1"/>
</dbReference>
<dbReference type="AlphaFoldDB" id="A0A3A4AVL6"/>
<keyword evidence="3" id="KW-0804">Transcription</keyword>
<evidence type="ECO:0000313" key="6">
    <source>
        <dbReference type="Proteomes" id="UP000265768"/>
    </source>
</evidence>